<protein>
    <submittedName>
        <fullName evidence="2">Uncharacterized protein</fullName>
    </submittedName>
</protein>
<sequence>MFDQVRWSNPMINACFWIGLKDDYLFRVLTPDDWRRPVANFINYVLDLSNSKFFVAVEDPNPLPIRKHVVAPSHHKPVPSTCVSNDPVPSVPPAFPQVLRSSSLILSPEQMSAFPESPAKMAASPESPAKMEVVNIMDMALPLEFIATILSSSSPESPTSPTSPLDVSSPPSSPTSLLVPSSPPKSPTSPLVPSSSLVHAPPERPPEPAPPERPPEPALPELLWA</sequence>
<feature type="region of interest" description="Disordered" evidence="1">
    <location>
        <begin position="152"/>
        <end position="225"/>
    </location>
</feature>
<name>A0ABD0Q1P1_CIRMR</name>
<organism evidence="2 3">
    <name type="scientific">Cirrhinus mrigala</name>
    <name type="common">Mrigala</name>
    <dbReference type="NCBI Taxonomy" id="683832"/>
    <lineage>
        <taxon>Eukaryota</taxon>
        <taxon>Metazoa</taxon>
        <taxon>Chordata</taxon>
        <taxon>Craniata</taxon>
        <taxon>Vertebrata</taxon>
        <taxon>Euteleostomi</taxon>
        <taxon>Actinopterygii</taxon>
        <taxon>Neopterygii</taxon>
        <taxon>Teleostei</taxon>
        <taxon>Ostariophysi</taxon>
        <taxon>Cypriniformes</taxon>
        <taxon>Cyprinidae</taxon>
        <taxon>Labeoninae</taxon>
        <taxon>Labeonini</taxon>
        <taxon>Cirrhinus</taxon>
    </lineage>
</organism>
<accession>A0ABD0Q1P1</accession>
<evidence type="ECO:0000313" key="2">
    <source>
        <dbReference type="EMBL" id="KAL0179892.1"/>
    </source>
</evidence>
<dbReference type="Proteomes" id="UP001529510">
    <property type="component" value="Unassembled WGS sequence"/>
</dbReference>
<comment type="caution">
    <text evidence="2">The sequence shown here is derived from an EMBL/GenBank/DDBJ whole genome shotgun (WGS) entry which is preliminary data.</text>
</comment>
<reference evidence="2 3" key="1">
    <citation type="submission" date="2024-05" db="EMBL/GenBank/DDBJ databases">
        <title>Genome sequencing and assembly of Indian major carp, Cirrhinus mrigala (Hamilton, 1822).</title>
        <authorList>
            <person name="Mohindra V."/>
            <person name="Chowdhury L.M."/>
            <person name="Lal K."/>
            <person name="Jena J.K."/>
        </authorList>
    </citation>
    <scope>NUCLEOTIDE SEQUENCE [LARGE SCALE GENOMIC DNA]</scope>
    <source>
        <strain evidence="2">CM1030</strain>
        <tissue evidence="2">Blood</tissue>
    </source>
</reference>
<gene>
    <name evidence="2" type="ORF">M9458_025334</name>
</gene>
<feature type="compositionally biased region" description="Low complexity" evidence="1">
    <location>
        <begin position="188"/>
        <end position="200"/>
    </location>
</feature>
<feature type="non-terminal residue" evidence="2">
    <location>
        <position position="225"/>
    </location>
</feature>
<dbReference type="EMBL" id="JAMKFB020000012">
    <property type="protein sequence ID" value="KAL0179892.1"/>
    <property type="molecule type" value="Genomic_DNA"/>
</dbReference>
<keyword evidence="3" id="KW-1185">Reference proteome</keyword>
<dbReference type="AlphaFoldDB" id="A0ABD0Q1P1"/>
<feature type="compositionally biased region" description="Low complexity" evidence="1">
    <location>
        <begin position="152"/>
        <end position="180"/>
    </location>
</feature>
<evidence type="ECO:0000313" key="3">
    <source>
        <dbReference type="Proteomes" id="UP001529510"/>
    </source>
</evidence>
<proteinExistence type="predicted"/>
<feature type="compositionally biased region" description="Pro residues" evidence="1">
    <location>
        <begin position="207"/>
        <end position="218"/>
    </location>
</feature>
<evidence type="ECO:0000256" key="1">
    <source>
        <dbReference type="SAM" id="MobiDB-lite"/>
    </source>
</evidence>